<feature type="compositionally biased region" description="Low complexity" evidence="1">
    <location>
        <begin position="56"/>
        <end position="75"/>
    </location>
</feature>
<organism evidence="2 3">
    <name type="scientific">Lophium mytilinum</name>
    <dbReference type="NCBI Taxonomy" id="390894"/>
    <lineage>
        <taxon>Eukaryota</taxon>
        <taxon>Fungi</taxon>
        <taxon>Dikarya</taxon>
        <taxon>Ascomycota</taxon>
        <taxon>Pezizomycotina</taxon>
        <taxon>Dothideomycetes</taxon>
        <taxon>Pleosporomycetidae</taxon>
        <taxon>Mytilinidiales</taxon>
        <taxon>Mytilinidiaceae</taxon>
        <taxon>Lophium</taxon>
    </lineage>
</organism>
<reference evidence="2" key="1">
    <citation type="journal article" date="2020" name="Stud. Mycol.">
        <title>101 Dothideomycetes genomes: a test case for predicting lifestyles and emergence of pathogens.</title>
        <authorList>
            <person name="Haridas S."/>
            <person name="Albert R."/>
            <person name="Binder M."/>
            <person name="Bloem J."/>
            <person name="Labutti K."/>
            <person name="Salamov A."/>
            <person name="Andreopoulos B."/>
            <person name="Baker S."/>
            <person name="Barry K."/>
            <person name="Bills G."/>
            <person name="Bluhm B."/>
            <person name="Cannon C."/>
            <person name="Castanera R."/>
            <person name="Culley D."/>
            <person name="Daum C."/>
            <person name="Ezra D."/>
            <person name="Gonzalez J."/>
            <person name="Henrissat B."/>
            <person name="Kuo A."/>
            <person name="Liang C."/>
            <person name="Lipzen A."/>
            <person name="Lutzoni F."/>
            <person name="Magnuson J."/>
            <person name="Mondo S."/>
            <person name="Nolan M."/>
            <person name="Ohm R."/>
            <person name="Pangilinan J."/>
            <person name="Park H.-J."/>
            <person name="Ramirez L."/>
            <person name="Alfaro M."/>
            <person name="Sun H."/>
            <person name="Tritt A."/>
            <person name="Yoshinaga Y."/>
            <person name="Zwiers L.-H."/>
            <person name="Turgeon B."/>
            <person name="Goodwin S."/>
            <person name="Spatafora J."/>
            <person name="Crous P."/>
            <person name="Grigoriev I."/>
        </authorList>
    </citation>
    <scope>NUCLEOTIDE SEQUENCE</scope>
    <source>
        <strain evidence="2">CBS 269.34</strain>
    </source>
</reference>
<dbReference type="Proteomes" id="UP000799750">
    <property type="component" value="Unassembled WGS sequence"/>
</dbReference>
<proteinExistence type="predicted"/>
<dbReference type="EMBL" id="MU004181">
    <property type="protein sequence ID" value="KAF2502357.1"/>
    <property type="molecule type" value="Genomic_DNA"/>
</dbReference>
<evidence type="ECO:0000313" key="2">
    <source>
        <dbReference type="EMBL" id="KAF2502357.1"/>
    </source>
</evidence>
<feature type="compositionally biased region" description="Polar residues" evidence="1">
    <location>
        <begin position="25"/>
        <end position="43"/>
    </location>
</feature>
<gene>
    <name evidence="2" type="ORF">BU16DRAFT_5825</name>
</gene>
<protein>
    <submittedName>
        <fullName evidence="2">Uncharacterized protein</fullName>
    </submittedName>
</protein>
<evidence type="ECO:0000256" key="1">
    <source>
        <dbReference type="SAM" id="MobiDB-lite"/>
    </source>
</evidence>
<accession>A0A6A6RFW1</accession>
<name>A0A6A6RFW1_9PEZI</name>
<dbReference type="AlphaFoldDB" id="A0A6A6RFW1"/>
<feature type="region of interest" description="Disordered" evidence="1">
    <location>
        <begin position="1"/>
        <end position="75"/>
    </location>
</feature>
<evidence type="ECO:0000313" key="3">
    <source>
        <dbReference type="Proteomes" id="UP000799750"/>
    </source>
</evidence>
<keyword evidence="3" id="KW-1185">Reference proteome</keyword>
<sequence>MHYHQQLIPDRQYQHKPQSIPPLPSRNTLAPGSPSASPRTKSPYSPARDYVIRTTSRPSSRSSSPHRPASYHSPPFCKYRLDGLLLTNLALRIASAIETPRQPCLVVVNKTQPRVSLGARIRKDPYVARHSRHW</sequence>